<dbReference type="EMBL" id="WNWS01000023">
    <property type="protein sequence ID" value="KAE9986966.1"/>
    <property type="molecule type" value="Genomic_DNA"/>
</dbReference>
<evidence type="ECO:0000313" key="2">
    <source>
        <dbReference type="Proteomes" id="UP000447873"/>
    </source>
</evidence>
<name>A0A8H3ZC58_VENIN</name>
<sequence length="163" mass="18329">MSSSTDASPPAVPYEPYNDDLHFMEFPREEGDLSSDLDGRTTWDAGVTCVGSFKEDARALVDGDVPEGPIDSATVDQTYHEGHGVCAFCRFVFAQPVVKGSRPEVMPNALQTPFLKILDWRYVQFEVRLLDRVQGEYNLNTPLARIRAKIVEQLQEMKKAMED</sequence>
<dbReference type="AlphaFoldDB" id="A0A8H3ZC58"/>
<comment type="caution">
    <text evidence="1">The sequence shown here is derived from an EMBL/GenBank/DDBJ whole genome shotgun (WGS) entry which is preliminary data.</text>
</comment>
<accession>A0A8H3ZC58</accession>
<proteinExistence type="predicted"/>
<reference evidence="1 2" key="1">
    <citation type="submission" date="2018-12" db="EMBL/GenBank/DDBJ databases">
        <title>Venturia inaequalis Genome Resource.</title>
        <authorList>
            <person name="Lichtner F.J."/>
        </authorList>
    </citation>
    <scope>NUCLEOTIDE SEQUENCE [LARGE SCALE GENOMIC DNA]</scope>
    <source>
        <strain evidence="1 2">120213</strain>
    </source>
</reference>
<dbReference type="Proteomes" id="UP000447873">
    <property type="component" value="Unassembled WGS sequence"/>
</dbReference>
<protein>
    <submittedName>
        <fullName evidence="1">Uncharacterized protein</fullName>
    </submittedName>
</protein>
<gene>
    <name evidence="1" type="ORF">EG328_004098</name>
</gene>
<organism evidence="1 2">
    <name type="scientific">Venturia inaequalis</name>
    <name type="common">Apple scab fungus</name>
    <dbReference type="NCBI Taxonomy" id="5025"/>
    <lineage>
        <taxon>Eukaryota</taxon>
        <taxon>Fungi</taxon>
        <taxon>Dikarya</taxon>
        <taxon>Ascomycota</taxon>
        <taxon>Pezizomycotina</taxon>
        <taxon>Dothideomycetes</taxon>
        <taxon>Pleosporomycetidae</taxon>
        <taxon>Venturiales</taxon>
        <taxon>Venturiaceae</taxon>
        <taxon>Venturia</taxon>
    </lineage>
</organism>
<evidence type="ECO:0000313" key="1">
    <source>
        <dbReference type="EMBL" id="KAE9986966.1"/>
    </source>
</evidence>